<protein>
    <submittedName>
        <fullName evidence="1">Uncharacterized protein</fullName>
    </submittedName>
</protein>
<dbReference type="EMBL" id="JAURVH010001522">
    <property type="protein sequence ID" value="KAK5921907.1"/>
    <property type="molecule type" value="Genomic_DNA"/>
</dbReference>
<name>A0AAN8HNM1_CHAGU</name>
<comment type="caution">
    <text evidence="1">The sequence shown here is derived from an EMBL/GenBank/DDBJ whole genome shotgun (WGS) entry which is preliminary data.</text>
</comment>
<keyword evidence="2" id="KW-1185">Reference proteome</keyword>
<dbReference type="Proteomes" id="UP001331515">
    <property type="component" value="Unassembled WGS sequence"/>
</dbReference>
<accession>A0AAN8HNM1</accession>
<evidence type="ECO:0000313" key="1">
    <source>
        <dbReference type="EMBL" id="KAK5921907.1"/>
    </source>
</evidence>
<dbReference type="AlphaFoldDB" id="A0AAN8HNM1"/>
<evidence type="ECO:0000313" key="2">
    <source>
        <dbReference type="Proteomes" id="UP001331515"/>
    </source>
</evidence>
<reference evidence="1 2" key="1">
    <citation type="journal article" date="2023" name="Mol. Biol. Evol.">
        <title>Genomics of Secondarily Temperate Adaptation in the Only Non-Antarctic Icefish.</title>
        <authorList>
            <person name="Rivera-Colon A.G."/>
            <person name="Rayamajhi N."/>
            <person name="Minhas B.F."/>
            <person name="Madrigal G."/>
            <person name="Bilyk K.T."/>
            <person name="Yoon V."/>
            <person name="Hune M."/>
            <person name="Gregory S."/>
            <person name="Cheng C.H.C."/>
            <person name="Catchen J.M."/>
        </authorList>
    </citation>
    <scope>NUCLEOTIDE SEQUENCE [LARGE SCALE GENOMIC DNA]</scope>
    <source>
        <tissue evidence="1">White muscle</tissue>
    </source>
</reference>
<gene>
    <name evidence="1" type="ORF">CgunFtcFv8_019224</name>
</gene>
<sequence>MNVLVMDSNTEGPLALQTDEGVAPDKRELEDVSDRLVTLSDHVTICNQVLNDLKELSDILVRKSLQDVTLPLED</sequence>
<proteinExistence type="predicted"/>
<organism evidence="1 2">
    <name type="scientific">Champsocephalus gunnari</name>
    <name type="common">Mackerel icefish</name>
    <dbReference type="NCBI Taxonomy" id="52237"/>
    <lineage>
        <taxon>Eukaryota</taxon>
        <taxon>Metazoa</taxon>
        <taxon>Chordata</taxon>
        <taxon>Craniata</taxon>
        <taxon>Vertebrata</taxon>
        <taxon>Euteleostomi</taxon>
        <taxon>Actinopterygii</taxon>
        <taxon>Neopterygii</taxon>
        <taxon>Teleostei</taxon>
        <taxon>Neoteleostei</taxon>
        <taxon>Acanthomorphata</taxon>
        <taxon>Eupercaria</taxon>
        <taxon>Perciformes</taxon>
        <taxon>Notothenioidei</taxon>
        <taxon>Channichthyidae</taxon>
        <taxon>Champsocephalus</taxon>
    </lineage>
</organism>